<dbReference type="Pfam" id="PF01336">
    <property type="entry name" value="tRNA_anti-codon"/>
    <property type="match status" value="1"/>
</dbReference>
<organism evidence="10 11">
    <name type="scientific">Candidatus Kuenenbacteria bacterium CG1_02_38_13</name>
    <dbReference type="NCBI Taxonomy" id="1805235"/>
    <lineage>
        <taxon>Bacteria</taxon>
        <taxon>Candidatus Kueneniibacteriota</taxon>
    </lineage>
</organism>
<comment type="similarity">
    <text evidence="7">Belongs to the class-II aminoacyl-tRNA synthetase family.</text>
</comment>
<dbReference type="HAMAP" id="MF_00252">
    <property type="entry name" value="Lys_tRNA_synth_class2"/>
    <property type="match status" value="1"/>
</dbReference>
<dbReference type="GO" id="GO:0005829">
    <property type="term" value="C:cytosol"/>
    <property type="evidence" value="ECO:0007669"/>
    <property type="project" value="TreeGrafter"/>
</dbReference>
<dbReference type="SUPFAM" id="SSF50249">
    <property type="entry name" value="Nucleic acid-binding proteins"/>
    <property type="match status" value="1"/>
</dbReference>
<evidence type="ECO:0000313" key="10">
    <source>
        <dbReference type="EMBL" id="OIO17165.1"/>
    </source>
</evidence>
<keyword evidence="1 7" id="KW-0436">Ligase</keyword>
<gene>
    <name evidence="7" type="primary">lysS</name>
    <name evidence="10" type="ORF">AUJ29_01875</name>
</gene>
<dbReference type="SUPFAM" id="SSF109604">
    <property type="entry name" value="HD-domain/PDEase-like"/>
    <property type="match status" value="1"/>
</dbReference>
<evidence type="ECO:0000256" key="1">
    <source>
        <dbReference type="ARBA" id="ARBA00022598"/>
    </source>
</evidence>
<feature type="binding site" evidence="7">
    <location>
        <position position="411"/>
    </location>
    <ligand>
        <name>Mg(2+)</name>
        <dbReference type="ChEBI" id="CHEBI:18420"/>
        <label>2</label>
    </ligand>
</feature>
<evidence type="ECO:0000313" key="11">
    <source>
        <dbReference type="Proteomes" id="UP000182465"/>
    </source>
</evidence>
<evidence type="ECO:0000256" key="7">
    <source>
        <dbReference type="HAMAP-Rule" id="MF_00252"/>
    </source>
</evidence>
<dbReference type="AlphaFoldDB" id="A0A1J4U2X4"/>
<keyword evidence="7" id="KW-0963">Cytoplasm</keyword>
<dbReference type="Gene3D" id="2.40.50.140">
    <property type="entry name" value="Nucleic acid-binding proteins"/>
    <property type="match status" value="1"/>
</dbReference>
<dbReference type="InterPro" id="IPR018149">
    <property type="entry name" value="Lys-tRNA-synth_II_C"/>
</dbReference>
<evidence type="ECO:0000256" key="6">
    <source>
        <dbReference type="ARBA" id="ARBA00048573"/>
    </source>
</evidence>
<dbReference type="Gene3D" id="1.10.3210.10">
    <property type="entry name" value="Hypothetical protein af1432"/>
    <property type="match status" value="1"/>
</dbReference>
<evidence type="ECO:0000256" key="5">
    <source>
        <dbReference type="ARBA" id="ARBA00023146"/>
    </source>
</evidence>
<dbReference type="NCBIfam" id="TIGR00277">
    <property type="entry name" value="HDIG"/>
    <property type="match status" value="1"/>
</dbReference>
<dbReference type="GO" id="GO:0005524">
    <property type="term" value="F:ATP binding"/>
    <property type="evidence" value="ECO:0007669"/>
    <property type="project" value="UniProtKB-UniRule"/>
</dbReference>
<comment type="cofactor">
    <cofactor evidence="7 8">
        <name>Mg(2+)</name>
        <dbReference type="ChEBI" id="CHEBI:18420"/>
    </cofactor>
    <text evidence="7 8">Binds 3 Mg(2+) ions per subunit.</text>
</comment>
<dbReference type="PANTHER" id="PTHR42918">
    <property type="entry name" value="LYSYL-TRNA SYNTHETASE"/>
    <property type="match status" value="1"/>
</dbReference>
<reference evidence="10 11" key="1">
    <citation type="journal article" date="2016" name="Environ. Microbiol.">
        <title>Genomic resolution of a cold subsurface aquifer community provides metabolic insights for novel microbes adapted to high CO concentrations.</title>
        <authorList>
            <person name="Probst A.J."/>
            <person name="Castelle C.J."/>
            <person name="Singh A."/>
            <person name="Brown C.T."/>
            <person name="Anantharaman K."/>
            <person name="Sharon I."/>
            <person name="Hug L.A."/>
            <person name="Burstein D."/>
            <person name="Emerson J.B."/>
            <person name="Thomas B.C."/>
            <person name="Banfield J.F."/>
        </authorList>
    </citation>
    <scope>NUCLEOTIDE SEQUENCE [LARGE SCALE GENOMIC DNA]</scope>
    <source>
        <strain evidence="10">CG1_02_38_13</strain>
    </source>
</reference>
<dbReference type="GO" id="GO:0004824">
    <property type="term" value="F:lysine-tRNA ligase activity"/>
    <property type="evidence" value="ECO:0007669"/>
    <property type="project" value="UniProtKB-UniRule"/>
</dbReference>
<dbReference type="InterPro" id="IPR002313">
    <property type="entry name" value="Lys-tRNA-ligase_II"/>
</dbReference>
<dbReference type="InterPro" id="IPR003607">
    <property type="entry name" value="HD/PDEase_dom"/>
</dbReference>
<dbReference type="InterPro" id="IPR012340">
    <property type="entry name" value="NA-bd_OB-fold"/>
</dbReference>
<dbReference type="Pfam" id="PF00152">
    <property type="entry name" value="tRNA-synt_2"/>
    <property type="match status" value="1"/>
</dbReference>
<dbReference type="EC" id="6.1.1.6" evidence="7"/>
<dbReference type="EMBL" id="MNVB01000040">
    <property type="protein sequence ID" value="OIO17165.1"/>
    <property type="molecule type" value="Genomic_DNA"/>
</dbReference>
<evidence type="ECO:0000256" key="8">
    <source>
        <dbReference type="RuleBase" id="RU000336"/>
    </source>
</evidence>
<keyword evidence="3 7" id="KW-0547">Nucleotide-binding</keyword>
<dbReference type="CDD" id="cd00077">
    <property type="entry name" value="HDc"/>
    <property type="match status" value="1"/>
</dbReference>
<comment type="catalytic activity">
    <reaction evidence="6 7 8">
        <text>tRNA(Lys) + L-lysine + ATP = L-lysyl-tRNA(Lys) + AMP + diphosphate</text>
        <dbReference type="Rhea" id="RHEA:20792"/>
        <dbReference type="Rhea" id="RHEA-COMP:9696"/>
        <dbReference type="Rhea" id="RHEA-COMP:9697"/>
        <dbReference type="ChEBI" id="CHEBI:30616"/>
        <dbReference type="ChEBI" id="CHEBI:32551"/>
        <dbReference type="ChEBI" id="CHEBI:33019"/>
        <dbReference type="ChEBI" id="CHEBI:78442"/>
        <dbReference type="ChEBI" id="CHEBI:78529"/>
        <dbReference type="ChEBI" id="CHEBI:456215"/>
        <dbReference type="EC" id="6.1.1.6"/>
    </reaction>
</comment>
<dbReference type="PRINTS" id="PR00982">
    <property type="entry name" value="TRNASYNTHLYS"/>
</dbReference>
<dbReference type="GO" id="GO:0006430">
    <property type="term" value="P:lysyl-tRNA aminoacylation"/>
    <property type="evidence" value="ECO:0007669"/>
    <property type="project" value="UniProtKB-UniRule"/>
</dbReference>
<dbReference type="InterPro" id="IPR044136">
    <property type="entry name" value="Lys-tRNA-ligase_II_N"/>
</dbReference>
<dbReference type="Proteomes" id="UP000182465">
    <property type="component" value="Unassembled WGS sequence"/>
</dbReference>
<evidence type="ECO:0000256" key="2">
    <source>
        <dbReference type="ARBA" id="ARBA00022723"/>
    </source>
</evidence>
<comment type="caution">
    <text evidence="7">Lacks conserved residue(s) required for the propagation of feature annotation.</text>
</comment>
<dbReference type="PROSITE" id="PS50862">
    <property type="entry name" value="AA_TRNA_LIGASE_II"/>
    <property type="match status" value="1"/>
</dbReference>
<dbReference type="InterPro" id="IPR045864">
    <property type="entry name" value="aa-tRNA-synth_II/BPL/LPL"/>
</dbReference>
<feature type="domain" description="Aminoacyl-transfer RNA synthetases class-II family profile" evidence="9">
    <location>
        <begin position="166"/>
        <end position="492"/>
    </location>
</feature>
<dbReference type="InterPro" id="IPR006675">
    <property type="entry name" value="HDIG_dom"/>
</dbReference>
<keyword evidence="4 7" id="KW-0067">ATP-binding</keyword>
<dbReference type="Pfam" id="PF01966">
    <property type="entry name" value="HD"/>
    <property type="match status" value="1"/>
</dbReference>
<dbReference type="NCBIfam" id="TIGR00499">
    <property type="entry name" value="lysS_bact"/>
    <property type="match status" value="1"/>
</dbReference>
<sequence length="718" mass="82193">MAENNYKDEYKIRFEKLAKIRQAGVNPYPAKFNKENRVTEIQTSADGIGLKTAGRIVDLRKIGKLVFCNLRDEWGRAQIVLKQDELGKDKFTFFIKYFDRGDFLGVEGNIFTTRTGEKTLLVKRYELLSKSLLPLPGKWHGLKDEESCYRQRYLDLIANDETIKRFKFRSRFIKILREFYAQNGFEEIDTPILANQASGALAKPFKTHHNALGTDIYLRIAPETYLKESIVGGYEKVFEVARCFRNEGMDPSHLQDFTMVEHYAAYWDYVDNMRFTERMFEYILAKLKDGKKKIKIPNRGGGLVEIDFSLPWKRVSFCEQLIEDADIDIDKYENADKLREAIKRKKIKIEDIDKLGRGNLIDALYKLVSRPKIINPTFLTNHPLDLSPLARRSDNNIKAVDRFQLIINTWEIINAYSELVDPIDQEERFRVQEKAKKDGDEEAHGKDDEYIEAMKHGMPPISGFGMGIERIVALLTGQTNLRDVVLFPLMKPKIISREEQPIWNNKENNCAGAAEEDKMDLGIDIGKAKELFEKYLKADVNRMHSIESMTIMRSLARYFKKDEEKWSIIGLLHDIDWELTKNNPKEHCIQAVKILKSAGATDFMINAVQSHCYGCGQGDNFCGAQELLGKHRTSLIEHALAAAETATGLIVATALVQADKKLASVKLDSLKKKFKDKSFAANCRRDIIIECEEIGLNVDEFLAIGLKALQNIADELGL</sequence>
<dbReference type="GO" id="GO:0000049">
    <property type="term" value="F:tRNA binding"/>
    <property type="evidence" value="ECO:0007669"/>
    <property type="project" value="TreeGrafter"/>
</dbReference>
<keyword evidence="2 7" id="KW-0479">Metal-binding</keyword>
<feature type="binding site" evidence="7">
    <location>
        <position position="411"/>
    </location>
    <ligand>
        <name>Mg(2+)</name>
        <dbReference type="ChEBI" id="CHEBI:18420"/>
        <label>1</label>
    </ligand>
</feature>
<dbReference type="GO" id="GO:0000287">
    <property type="term" value="F:magnesium ion binding"/>
    <property type="evidence" value="ECO:0007669"/>
    <property type="project" value="UniProtKB-UniRule"/>
</dbReference>
<dbReference type="NCBIfam" id="NF001756">
    <property type="entry name" value="PRK00484.1"/>
    <property type="match status" value="1"/>
</dbReference>
<dbReference type="InterPro" id="IPR006674">
    <property type="entry name" value="HD_domain"/>
</dbReference>
<comment type="subunit">
    <text evidence="7">Homodimer.</text>
</comment>
<dbReference type="SUPFAM" id="SSF55681">
    <property type="entry name" value="Class II aaRS and biotin synthetases"/>
    <property type="match status" value="1"/>
</dbReference>
<keyword evidence="5 7" id="KW-0030">Aminoacyl-tRNA synthetase</keyword>
<dbReference type="InterPro" id="IPR006195">
    <property type="entry name" value="aa-tRNA-synth_II"/>
</dbReference>
<comment type="caution">
    <text evidence="10">The sequence shown here is derived from an EMBL/GenBank/DDBJ whole genome shotgun (WGS) entry which is preliminary data.</text>
</comment>
<evidence type="ECO:0000259" key="9">
    <source>
        <dbReference type="PROSITE" id="PS50862"/>
    </source>
</evidence>
<accession>A0A1J4U2X4</accession>
<dbReference type="CDD" id="cd04322">
    <property type="entry name" value="LysRS_N"/>
    <property type="match status" value="1"/>
</dbReference>
<comment type="subcellular location">
    <subcellularLocation>
        <location evidence="7">Cytoplasm</location>
    </subcellularLocation>
</comment>
<dbReference type="PANTHER" id="PTHR42918:SF15">
    <property type="entry name" value="LYSINE--TRNA LIGASE, CHLOROPLASTIC_MITOCHONDRIAL"/>
    <property type="match status" value="1"/>
</dbReference>
<evidence type="ECO:0000256" key="3">
    <source>
        <dbReference type="ARBA" id="ARBA00022741"/>
    </source>
</evidence>
<protein>
    <recommendedName>
        <fullName evidence="7">Lysine--tRNA ligase</fullName>
        <ecNumber evidence="7">6.1.1.6</ecNumber>
    </recommendedName>
    <alternativeName>
        <fullName evidence="7">Lysyl-tRNA synthetase</fullName>
        <shortName evidence="7">LysRS</shortName>
    </alternativeName>
</protein>
<dbReference type="Gene3D" id="3.30.930.10">
    <property type="entry name" value="Bira Bifunctional Protein, Domain 2"/>
    <property type="match status" value="1"/>
</dbReference>
<dbReference type="InterPro" id="IPR004364">
    <property type="entry name" value="Aa-tRNA-synt_II"/>
</dbReference>
<dbReference type="InterPro" id="IPR004365">
    <property type="entry name" value="NA-bd_OB_tRNA"/>
</dbReference>
<keyword evidence="7" id="KW-0648">Protein biosynthesis</keyword>
<name>A0A1J4U2X4_9BACT</name>
<keyword evidence="7 8" id="KW-0460">Magnesium</keyword>
<proteinExistence type="inferred from homology"/>
<evidence type="ECO:0000256" key="4">
    <source>
        <dbReference type="ARBA" id="ARBA00022840"/>
    </source>
</evidence>